<gene>
    <name evidence="14" type="ORF">CLOBOL_00890</name>
</gene>
<dbReference type="InterPro" id="IPR011006">
    <property type="entry name" value="CheY-like_superfamily"/>
</dbReference>
<dbReference type="PANTHER" id="PTHR45339">
    <property type="entry name" value="HYBRID SIGNAL TRANSDUCTION HISTIDINE KINASE J"/>
    <property type="match status" value="1"/>
</dbReference>
<comment type="subcellular location">
    <subcellularLocation>
        <location evidence="2">Membrane</location>
    </subcellularLocation>
</comment>
<dbReference type="EC" id="2.7.13.3" evidence="3"/>
<dbReference type="InterPro" id="IPR036097">
    <property type="entry name" value="HisK_dim/P_sf"/>
</dbReference>
<keyword evidence="6" id="KW-0808">Transferase</keyword>
<dbReference type="InterPro" id="IPR036890">
    <property type="entry name" value="HATPase_C_sf"/>
</dbReference>
<dbReference type="Gene3D" id="3.30.565.10">
    <property type="entry name" value="Histidine kinase-like ATPase, C-terminal domain"/>
    <property type="match status" value="1"/>
</dbReference>
<keyword evidence="11" id="KW-0472">Membrane</keyword>
<dbReference type="CDD" id="cd17546">
    <property type="entry name" value="REC_hyHK_CKI1_RcsC-like"/>
    <property type="match status" value="1"/>
</dbReference>
<keyword evidence="11" id="KW-1133">Transmembrane helix</keyword>
<dbReference type="SMART" id="SM00388">
    <property type="entry name" value="HisKA"/>
    <property type="match status" value="1"/>
</dbReference>
<dbReference type="InterPro" id="IPR001789">
    <property type="entry name" value="Sig_transdc_resp-reg_receiver"/>
</dbReference>
<dbReference type="InterPro" id="IPR004358">
    <property type="entry name" value="Sig_transdc_His_kin-like_C"/>
</dbReference>
<dbReference type="HOGENOM" id="CLU_000445_114_21_9"/>
<keyword evidence="7" id="KW-0418">Kinase</keyword>
<dbReference type="eggNOG" id="COG2205">
    <property type="taxonomic scope" value="Bacteria"/>
</dbReference>
<dbReference type="CDD" id="cd00082">
    <property type="entry name" value="HisKA"/>
    <property type="match status" value="1"/>
</dbReference>
<evidence type="ECO:0000256" key="2">
    <source>
        <dbReference type="ARBA" id="ARBA00004370"/>
    </source>
</evidence>
<feature type="domain" description="Response regulatory" evidence="13">
    <location>
        <begin position="615"/>
        <end position="735"/>
    </location>
</feature>
<feature type="transmembrane region" description="Helical" evidence="11">
    <location>
        <begin position="331"/>
        <end position="351"/>
    </location>
</feature>
<reference evidence="14 15" key="2">
    <citation type="submission" date="2007-09" db="EMBL/GenBank/DDBJ databases">
        <title>Draft genome sequence of Clostridium bolteae (ATCC BAA-613).</title>
        <authorList>
            <person name="Sudarsanam P."/>
            <person name="Ley R."/>
            <person name="Guruge J."/>
            <person name="Turnbaugh P.J."/>
            <person name="Mahowald M."/>
            <person name="Liep D."/>
            <person name="Gordon J."/>
        </authorList>
    </citation>
    <scope>NUCLEOTIDE SEQUENCE [LARGE SCALE GENOMIC DNA]</scope>
    <source>
        <strain evidence="15">ATCC BAA-613 / DSM 15670 / CCUG 46953 / JCM 12243 / WAL 16351</strain>
    </source>
</reference>
<dbReference type="PANTHER" id="PTHR45339:SF1">
    <property type="entry name" value="HYBRID SIGNAL TRANSDUCTION HISTIDINE KINASE J"/>
    <property type="match status" value="1"/>
</dbReference>
<evidence type="ECO:0000256" key="1">
    <source>
        <dbReference type="ARBA" id="ARBA00000085"/>
    </source>
</evidence>
<dbReference type="SMART" id="SM00387">
    <property type="entry name" value="HATPase_c"/>
    <property type="match status" value="1"/>
</dbReference>
<dbReference type="AlphaFoldDB" id="A8RJE2"/>
<proteinExistence type="predicted"/>
<dbReference type="FunFam" id="3.30.565.10:FF:000006">
    <property type="entry name" value="Sensor histidine kinase WalK"/>
    <property type="match status" value="1"/>
</dbReference>
<dbReference type="InterPro" id="IPR003661">
    <property type="entry name" value="HisK_dim/P_dom"/>
</dbReference>
<name>A8RJE2_ENTBW</name>
<evidence type="ECO:0000256" key="8">
    <source>
        <dbReference type="ARBA" id="ARBA00023012"/>
    </source>
</evidence>
<dbReference type="CDD" id="cd00156">
    <property type="entry name" value="REC"/>
    <property type="match status" value="1"/>
</dbReference>
<dbReference type="SUPFAM" id="SSF52172">
    <property type="entry name" value="CheY-like"/>
    <property type="match status" value="2"/>
</dbReference>
<organism evidence="14 15">
    <name type="scientific">Enterocloster bolteae (strain ATCC BAA-613 / DSM 15670 / CCUG 46953 / JCM 12243 / WAL 16351)</name>
    <name type="common">Clostridium bolteae</name>
    <dbReference type="NCBI Taxonomy" id="411902"/>
    <lineage>
        <taxon>Bacteria</taxon>
        <taxon>Bacillati</taxon>
        <taxon>Bacillota</taxon>
        <taxon>Clostridia</taxon>
        <taxon>Lachnospirales</taxon>
        <taxon>Lachnospiraceae</taxon>
        <taxon>Enterocloster</taxon>
    </lineage>
</organism>
<dbReference type="GO" id="GO:0016020">
    <property type="term" value="C:membrane"/>
    <property type="evidence" value="ECO:0007669"/>
    <property type="project" value="UniProtKB-SubCell"/>
</dbReference>
<feature type="transmembrane region" description="Helical" evidence="11">
    <location>
        <begin position="36"/>
        <end position="58"/>
    </location>
</feature>
<comment type="function">
    <text evidence="9">May play the central regulatory role in sporulation. It may be an element of the effector pathway responsible for the activation of sporulation genes in response to nutritional stress. Spo0A may act in concert with spo0H (a sigma factor) to control the expression of some genes that are critical to the sporulation process.</text>
</comment>
<comment type="caution">
    <text evidence="14">The sequence shown here is derived from an EMBL/GenBank/DDBJ whole genome shotgun (WGS) entry which is preliminary data.</text>
</comment>
<dbReference type="PRINTS" id="PR00344">
    <property type="entry name" value="BCTRLSENSOR"/>
</dbReference>
<dbReference type="Gene3D" id="3.40.50.2300">
    <property type="match status" value="2"/>
</dbReference>
<feature type="modified residue" description="4-aspartylphosphate" evidence="10">
    <location>
        <position position="808"/>
    </location>
</feature>
<keyword evidence="8" id="KW-0902">Two-component regulatory system</keyword>
<evidence type="ECO:0000256" key="5">
    <source>
        <dbReference type="ARBA" id="ARBA00022553"/>
    </source>
</evidence>
<dbReference type="InterPro" id="IPR003594">
    <property type="entry name" value="HATPase_dom"/>
</dbReference>
<evidence type="ECO:0000259" key="13">
    <source>
        <dbReference type="PROSITE" id="PS50110"/>
    </source>
</evidence>
<keyword evidence="11" id="KW-0812">Transmembrane</keyword>
<sequence>MGVFLKTSGTFGIWYRLAYIDRGGVRMKIKQGKGRYIALALGNIAVVAFILILSISYVQDVQRDKAATAKESFTAAMESTAQLSYGYMSSLQNECDSWASYLENHEYSMDEAIEYLKEVNINDYVSVHILYYDTLSGLSAGLEQSVNKVDYSQLTDAFSYILPKMVNGTRGEGTIYISSAYINPMDGVNSVSFCSLLTIRDEHGGRAKAILVKTIPVEILHAQWIFPGAYREAEVSLLDINGQYIIQSDSMGGDTFWTFIKQHNDLSYVDIGEYQSSFQKKDHYLVELMDQDGKPAYYVSAQIENTPNCTFVGYIQSEKLSAMGYDYDWQMSLYIVMGFIFLLLLDGSYVLHINKRLRRSIEETQNANMAKTKFLSSMSHDIRTPMNAIIGMTEIAKKQIHNPAQVQYCLDKITLSGNHLLTLVNDVLDISQVESGKMALHPVVFSLPECCANLINIIKSQIQEKELQFDVHVRNLKYEYLYADELRMNQIFINLLTNAVKYTNPGGKIIVEFEEALQPGDKGNVVLTYTVQDTGIGMSSDFMRDMYQTFTRAVDSRIDKVHGSGLGLAITKQMVELMNGTINCESEPGKGTRFIVALPLPATEITDDLMLPPLHLLLADNDKTSLDAAENMLVSMGVAVDTADNGHTAIEMAEAKHNAGEDYPIMIVSLKMPDMNGIEIAGTIRAKVGEDSPIILISAYDWFEMEDAAKAAGINGFINKPMFKSTIYEKINEYLHFTEKNEKTAESSSDELQGLHLLVAEDNDLNWEIIQELLKYRGITAVRAVNGQVCIDILKHAEPGTFDAVLMDIQMPVMNGYEASAAIRAFPDMYIRNIPIIAMTADAFAEDIRACLDTGMNGHIAKPVDMKKLFKELRNAGLTNGNERKR</sequence>
<feature type="domain" description="Histidine kinase" evidence="12">
    <location>
        <begin position="377"/>
        <end position="602"/>
    </location>
</feature>
<dbReference type="Gene3D" id="1.10.287.130">
    <property type="match status" value="1"/>
</dbReference>
<evidence type="ECO:0000313" key="15">
    <source>
        <dbReference type="Proteomes" id="UP000005396"/>
    </source>
</evidence>
<dbReference type="SUPFAM" id="SSF47384">
    <property type="entry name" value="Homodimeric domain of signal transducing histidine kinase"/>
    <property type="match status" value="1"/>
</dbReference>
<accession>A8RJE2</accession>
<protein>
    <recommendedName>
        <fullName evidence="4">Stage 0 sporulation protein A homolog</fullName>
        <ecNumber evidence="3">2.7.13.3</ecNumber>
    </recommendedName>
</protein>
<comment type="caution">
    <text evidence="10">Lacks conserved residue(s) required for the propagation of feature annotation.</text>
</comment>
<dbReference type="Pfam" id="PF00072">
    <property type="entry name" value="Response_reg"/>
    <property type="match status" value="2"/>
</dbReference>
<evidence type="ECO:0000256" key="7">
    <source>
        <dbReference type="ARBA" id="ARBA00022777"/>
    </source>
</evidence>
<dbReference type="Pfam" id="PF02518">
    <property type="entry name" value="HATPase_c"/>
    <property type="match status" value="1"/>
</dbReference>
<comment type="catalytic activity">
    <reaction evidence="1">
        <text>ATP + protein L-histidine = ADP + protein N-phospho-L-histidine.</text>
        <dbReference type="EC" id="2.7.13.3"/>
    </reaction>
</comment>
<reference evidence="14 15" key="1">
    <citation type="submission" date="2007-08" db="EMBL/GenBank/DDBJ databases">
        <authorList>
            <person name="Fulton L."/>
            <person name="Clifton S."/>
            <person name="Fulton B."/>
            <person name="Xu J."/>
            <person name="Minx P."/>
            <person name="Pepin K.H."/>
            <person name="Johnson M."/>
            <person name="Thiruvilangam P."/>
            <person name="Bhonagiri V."/>
            <person name="Nash W.E."/>
            <person name="Mardis E.R."/>
            <person name="Wilson R.K."/>
        </authorList>
    </citation>
    <scope>NUCLEOTIDE SEQUENCE [LARGE SCALE GENOMIC DNA]</scope>
    <source>
        <strain evidence="15">ATCC BAA-613 / DSM 15670 / CCUG 46953 / JCM 12243 / WAL 16351</strain>
    </source>
</reference>
<evidence type="ECO:0000259" key="12">
    <source>
        <dbReference type="PROSITE" id="PS50109"/>
    </source>
</evidence>
<feature type="domain" description="Response regulatory" evidence="13">
    <location>
        <begin position="756"/>
        <end position="877"/>
    </location>
</feature>
<dbReference type="GO" id="GO:0000155">
    <property type="term" value="F:phosphorelay sensor kinase activity"/>
    <property type="evidence" value="ECO:0007669"/>
    <property type="project" value="InterPro"/>
</dbReference>
<dbReference type="InterPro" id="IPR005467">
    <property type="entry name" value="His_kinase_dom"/>
</dbReference>
<dbReference type="PaxDb" id="411902-CLOBOL_00890"/>
<dbReference type="Proteomes" id="UP000005396">
    <property type="component" value="Unassembled WGS sequence"/>
</dbReference>
<evidence type="ECO:0000313" key="14">
    <source>
        <dbReference type="EMBL" id="EDP18528.1"/>
    </source>
</evidence>
<dbReference type="Pfam" id="PF00512">
    <property type="entry name" value="HisKA"/>
    <property type="match status" value="1"/>
</dbReference>
<dbReference type="PROSITE" id="PS50110">
    <property type="entry name" value="RESPONSE_REGULATORY"/>
    <property type="match status" value="2"/>
</dbReference>
<evidence type="ECO:0000256" key="4">
    <source>
        <dbReference type="ARBA" id="ARBA00018672"/>
    </source>
</evidence>
<evidence type="ECO:0000256" key="9">
    <source>
        <dbReference type="ARBA" id="ARBA00024867"/>
    </source>
</evidence>
<dbReference type="EMBL" id="ABCC02000011">
    <property type="protein sequence ID" value="EDP18528.1"/>
    <property type="molecule type" value="Genomic_DNA"/>
</dbReference>
<dbReference type="SUPFAM" id="SSF55874">
    <property type="entry name" value="ATPase domain of HSP90 chaperone/DNA topoisomerase II/histidine kinase"/>
    <property type="match status" value="1"/>
</dbReference>
<evidence type="ECO:0000256" key="11">
    <source>
        <dbReference type="SAM" id="Phobius"/>
    </source>
</evidence>
<evidence type="ECO:0000256" key="3">
    <source>
        <dbReference type="ARBA" id="ARBA00012438"/>
    </source>
</evidence>
<evidence type="ECO:0000256" key="6">
    <source>
        <dbReference type="ARBA" id="ARBA00022679"/>
    </source>
</evidence>
<evidence type="ECO:0000256" key="10">
    <source>
        <dbReference type="PROSITE-ProRule" id="PRU00169"/>
    </source>
</evidence>
<dbReference type="eggNOG" id="COG0642">
    <property type="taxonomic scope" value="Bacteria"/>
</dbReference>
<dbReference type="SMART" id="SM00448">
    <property type="entry name" value="REC"/>
    <property type="match status" value="2"/>
</dbReference>
<dbReference type="PROSITE" id="PS50109">
    <property type="entry name" value="HIS_KIN"/>
    <property type="match status" value="1"/>
</dbReference>
<keyword evidence="5 10" id="KW-0597">Phosphoprotein</keyword>